<dbReference type="EMBL" id="FMKD01000050">
    <property type="protein sequence ID" value="SOV20381.1"/>
    <property type="molecule type" value="Genomic_DNA"/>
</dbReference>
<feature type="signal peptide" evidence="1">
    <location>
        <begin position="1"/>
        <end position="22"/>
    </location>
</feature>
<gene>
    <name evidence="2" type="ORF">PGABG01_0020200</name>
</gene>
<proteinExistence type="predicted"/>
<keyword evidence="3" id="KW-1185">Reference proteome</keyword>
<dbReference type="PROSITE" id="PS51257">
    <property type="entry name" value="PROKAR_LIPOPROTEIN"/>
    <property type="match status" value="1"/>
</dbReference>
<dbReference type="InterPro" id="IPR006373">
    <property type="entry name" value="VSA_Rifin"/>
</dbReference>
<feature type="chain" id="PRO_5046681557" evidence="1">
    <location>
        <begin position="23"/>
        <end position="147"/>
    </location>
</feature>
<reference evidence="2" key="1">
    <citation type="submission" date="2016-09" db="EMBL/GenBank/DDBJ databases">
        <authorList>
            <consortium name="Pathogen Informatics"/>
            <person name="Sun Q."/>
            <person name="Inoue M."/>
        </authorList>
    </citation>
    <scope>NUCLEOTIDE SEQUENCE</scope>
</reference>
<keyword evidence="1" id="KW-0732">Signal</keyword>
<evidence type="ECO:0000313" key="2">
    <source>
        <dbReference type="EMBL" id="SOV20381.1"/>
    </source>
</evidence>
<comment type="caution">
    <text evidence="2">The sequence shown here is derived from an EMBL/GenBank/DDBJ whole genome shotgun (WGS) entry which is preliminary data.</text>
</comment>
<protein>
    <submittedName>
        <fullName evidence="2">Rifin PIR protein, putative</fullName>
    </submittedName>
</protein>
<name>A0ABY1UW84_9APIC</name>
<evidence type="ECO:0000313" key="3">
    <source>
        <dbReference type="Proteomes" id="UP000831156"/>
    </source>
</evidence>
<evidence type="ECO:0000256" key="1">
    <source>
        <dbReference type="SAM" id="SignalP"/>
    </source>
</evidence>
<organism evidence="2 3">
    <name type="scientific">Plasmodium gaboni</name>
    <dbReference type="NCBI Taxonomy" id="647221"/>
    <lineage>
        <taxon>Eukaryota</taxon>
        <taxon>Sar</taxon>
        <taxon>Alveolata</taxon>
        <taxon>Apicomplexa</taxon>
        <taxon>Aconoidasida</taxon>
        <taxon>Haemosporida</taxon>
        <taxon>Plasmodiidae</taxon>
        <taxon>Plasmodium</taxon>
        <taxon>Plasmodium (Laverania)</taxon>
    </lineage>
</organism>
<dbReference type="Proteomes" id="UP000831156">
    <property type="component" value="Unassembled WGS sequence"/>
</dbReference>
<accession>A0ABY1UW84</accession>
<sequence length="147" mass="16049">MKLHYTNILLFSLPLNIFLTSCHDARKKKCKEQCDIEIQQIILKDKIEKTLAEHFCTLEMNISTYDIPSCVCEKSLADKVEKGGITEAAIAEAITEGEVVGEAVDIKAGIAKGIQLVNSKCGVSTLGDKGLESFFTATNYTDSSLIS</sequence>
<dbReference type="Pfam" id="PF02009">
    <property type="entry name" value="RIFIN"/>
    <property type="match status" value="1"/>
</dbReference>